<dbReference type="InterPro" id="IPR025746">
    <property type="entry name" value="PilX_N_dom"/>
</dbReference>
<feature type="domain" description="Type 4 fimbrial biogenesis protein PilX N-terminal" evidence="2">
    <location>
        <begin position="14"/>
        <end position="64"/>
    </location>
</feature>
<dbReference type="OrthoDB" id="6017064at2"/>
<dbReference type="STRING" id="1385517.N800_10020"/>
<dbReference type="eggNOG" id="COG4726">
    <property type="taxonomic scope" value="Bacteria"/>
</dbReference>
<sequence length="503" mass="53035">MNSIQLTPRRRQRGVSTLLIAMLLLAILTIIAIFSANVGLFEQRTSGNEYRYKLAFQTAETGINQSIEYLRGNSRQMLSTATGGWLPPATTARWQSCADALPAGMALDPCLAESDSIRRGNMFRYVGSTNGILPVTGMMSGAAAITTSGGGANFATNYQTYATLCRLDMTIPEKPVCSSAPTNEGTFYVTIVSRGRLTDESAEATVKQSFGTFRLLGAVPAAPLIAAGTATGLGNAQIVPNPDAAGFSLPVSIWSSGNAKIDQASFASCQLGEWLANYGTPAPTSADILDGVCKSCTCNGLCPGYGLLSGNAKSCAVAKDKIEGEDILDRDSNYSDASPKVRDSTNFPTDLFEYVFDVPSSQADDYLAKYAKPLADCASLNAASEGLYWYKGTDCKLGTDIGTLQYPVVLVSDGVVTVPANSTYFGILFVRSKAGTGELLKASGGGQIYGSVILEGEASIAGNPTIVYNKAVLQNISNSPAFIRYGPIPGSWSDRYQDASATP</sequence>
<name>A0A0A0F3I1_9GAMM</name>
<evidence type="ECO:0000256" key="1">
    <source>
        <dbReference type="SAM" id="Phobius"/>
    </source>
</evidence>
<organism evidence="3 4">
    <name type="scientific">Lysobacter daejeonensis GH1-9</name>
    <dbReference type="NCBI Taxonomy" id="1385517"/>
    <lineage>
        <taxon>Bacteria</taxon>
        <taxon>Pseudomonadati</taxon>
        <taxon>Pseudomonadota</taxon>
        <taxon>Gammaproteobacteria</taxon>
        <taxon>Lysobacterales</taxon>
        <taxon>Lysobacteraceae</taxon>
        <taxon>Aerolutibacter</taxon>
    </lineage>
</organism>
<accession>A0A0A0F3I1</accession>
<keyword evidence="1" id="KW-0472">Membrane</keyword>
<dbReference type="RefSeq" id="WP_036133964.1">
    <property type="nucleotide sequence ID" value="NZ_AVPU01000002.1"/>
</dbReference>
<evidence type="ECO:0000259" key="2">
    <source>
        <dbReference type="Pfam" id="PF14341"/>
    </source>
</evidence>
<gene>
    <name evidence="3" type="ORF">N800_10020</name>
</gene>
<keyword evidence="1" id="KW-0812">Transmembrane</keyword>
<dbReference type="AlphaFoldDB" id="A0A0A0F3I1"/>
<dbReference type="Proteomes" id="UP000029998">
    <property type="component" value="Unassembled WGS sequence"/>
</dbReference>
<feature type="transmembrane region" description="Helical" evidence="1">
    <location>
        <begin position="18"/>
        <end position="41"/>
    </location>
</feature>
<evidence type="ECO:0000313" key="4">
    <source>
        <dbReference type="Proteomes" id="UP000029998"/>
    </source>
</evidence>
<comment type="caution">
    <text evidence="3">The sequence shown here is derived from an EMBL/GenBank/DDBJ whole genome shotgun (WGS) entry which is preliminary data.</text>
</comment>
<dbReference type="EMBL" id="AVPU01000002">
    <property type="protein sequence ID" value="KGM55962.1"/>
    <property type="molecule type" value="Genomic_DNA"/>
</dbReference>
<protein>
    <recommendedName>
        <fullName evidence="2">Type 4 fimbrial biogenesis protein PilX N-terminal domain-containing protein</fullName>
    </recommendedName>
</protein>
<proteinExistence type="predicted"/>
<keyword evidence="1" id="KW-1133">Transmembrane helix</keyword>
<reference evidence="3 4" key="1">
    <citation type="submission" date="2013-08" db="EMBL/GenBank/DDBJ databases">
        <title>Genome sequencing of Lysobacter.</title>
        <authorList>
            <person name="Zhang S."/>
            <person name="Wang G."/>
        </authorList>
    </citation>
    <scope>NUCLEOTIDE SEQUENCE [LARGE SCALE GENOMIC DNA]</scope>
    <source>
        <strain evidence="3 4">GH1-9</strain>
    </source>
</reference>
<dbReference type="Pfam" id="PF14341">
    <property type="entry name" value="PilX_N"/>
    <property type="match status" value="1"/>
</dbReference>
<keyword evidence="4" id="KW-1185">Reference proteome</keyword>
<evidence type="ECO:0000313" key="3">
    <source>
        <dbReference type="EMBL" id="KGM55962.1"/>
    </source>
</evidence>